<sequence>MECCLGQGELMRLNGGKHGLLLQCLEGTVWITTGDGRDYMVRQQTSFEIRSGISAIAEALGPVEIRLKLPATGVIATAAGMSSFGVVPTT</sequence>
<dbReference type="EMBL" id="CP001661">
    <property type="protein sequence ID" value="ACT19369.1"/>
    <property type="molecule type" value="Genomic_DNA"/>
</dbReference>
<evidence type="ECO:0000313" key="1">
    <source>
        <dbReference type="EMBL" id="ACT19369.1"/>
    </source>
</evidence>
<dbReference type="HOGENOM" id="CLU_2436620_0_0_7"/>
<proteinExistence type="predicted"/>
<accession>C6E4S3</accession>
<evidence type="ECO:0008006" key="2">
    <source>
        <dbReference type="Google" id="ProtNLM"/>
    </source>
</evidence>
<protein>
    <recommendedName>
        <fullName evidence="2">DUF2917 domain-containing protein</fullName>
    </recommendedName>
</protein>
<name>C6E4S3_GEOSM</name>
<organism evidence="1">
    <name type="scientific">Geobacter sp. (strain M21)</name>
    <dbReference type="NCBI Taxonomy" id="443144"/>
    <lineage>
        <taxon>Bacteria</taxon>
        <taxon>Pseudomonadati</taxon>
        <taxon>Thermodesulfobacteriota</taxon>
        <taxon>Desulfuromonadia</taxon>
        <taxon>Geobacterales</taxon>
        <taxon>Geobacteraceae</taxon>
        <taxon>Geobacter</taxon>
    </lineage>
</organism>
<reference evidence="1" key="1">
    <citation type="submission" date="2009-07" db="EMBL/GenBank/DDBJ databases">
        <title>Complete sequence of Geobacter sp. M21.</title>
        <authorList>
            <consortium name="US DOE Joint Genome Institute"/>
            <person name="Lucas S."/>
            <person name="Copeland A."/>
            <person name="Lapidus A."/>
            <person name="Glavina del Rio T."/>
            <person name="Dalin E."/>
            <person name="Tice H."/>
            <person name="Bruce D."/>
            <person name="Goodwin L."/>
            <person name="Pitluck S."/>
            <person name="Saunders E."/>
            <person name="Brettin T."/>
            <person name="Detter J.C."/>
            <person name="Han C."/>
            <person name="Larimer F."/>
            <person name="Land M."/>
            <person name="Hauser L."/>
            <person name="Kyrpides N."/>
            <person name="Ovchinnikova G."/>
            <person name="Lovley D."/>
        </authorList>
    </citation>
    <scope>NUCLEOTIDE SEQUENCE [LARGE SCALE GENOMIC DNA]</scope>
    <source>
        <strain evidence="1">M21</strain>
    </source>
</reference>
<gene>
    <name evidence="1" type="ordered locus">GM21_3344</name>
</gene>
<dbReference type="KEGG" id="gem:GM21_3344"/>
<dbReference type="OrthoDB" id="200037at2"/>
<dbReference type="InterPro" id="IPR021317">
    <property type="entry name" value="DUF2917"/>
</dbReference>
<dbReference type="AlphaFoldDB" id="C6E4S3"/>
<dbReference type="Pfam" id="PF11142">
    <property type="entry name" value="DUF2917"/>
    <property type="match status" value="1"/>
</dbReference>